<evidence type="ECO:0000256" key="2">
    <source>
        <dbReference type="ARBA" id="ARBA00009739"/>
    </source>
</evidence>
<evidence type="ECO:0000256" key="6">
    <source>
        <dbReference type="ARBA" id="ARBA00022475"/>
    </source>
</evidence>
<evidence type="ECO:0000259" key="15">
    <source>
        <dbReference type="PROSITE" id="PS50002"/>
    </source>
</evidence>
<dbReference type="AlphaFoldDB" id="A0A5E8B4U3"/>
<dbReference type="RefSeq" id="XP_031851537.1">
    <property type="nucleotide sequence ID" value="XM_031995646.1"/>
</dbReference>
<dbReference type="Pfam" id="PF07653">
    <property type="entry name" value="SH3_2"/>
    <property type="match status" value="1"/>
</dbReference>
<evidence type="ECO:0000256" key="11">
    <source>
        <dbReference type="ARBA" id="ARBA00029697"/>
    </source>
</evidence>
<gene>
    <name evidence="16" type="ORF">SAPINGB_P000923</name>
</gene>
<comment type="similarity">
    <text evidence="2">Belongs to the SHO1 family.</text>
</comment>
<dbReference type="InterPro" id="IPR035522">
    <property type="entry name" value="Sho1_SH3"/>
</dbReference>
<evidence type="ECO:0000256" key="1">
    <source>
        <dbReference type="ARBA" id="ARBA00004651"/>
    </source>
</evidence>
<dbReference type="GeneID" id="43579746"/>
<evidence type="ECO:0000256" key="4">
    <source>
        <dbReference type="ARBA" id="ARBA00017350"/>
    </source>
</evidence>
<evidence type="ECO:0000256" key="5">
    <source>
        <dbReference type="ARBA" id="ARBA00022443"/>
    </source>
</evidence>
<keyword evidence="6" id="KW-1003">Cell membrane</keyword>
<feature type="domain" description="SH3" evidence="15">
    <location>
        <begin position="363"/>
        <end position="422"/>
    </location>
</feature>
<keyword evidence="5 13" id="KW-0728">SH3 domain</keyword>
<dbReference type="SMART" id="SM00326">
    <property type="entry name" value="SH3"/>
    <property type="match status" value="1"/>
</dbReference>
<name>A0A5E8B4U3_9ASCO</name>
<evidence type="ECO:0000256" key="8">
    <source>
        <dbReference type="ARBA" id="ARBA00022989"/>
    </source>
</evidence>
<keyword evidence="17" id="KW-1185">Reference proteome</keyword>
<reference evidence="16 17" key="1">
    <citation type="submission" date="2019-09" db="EMBL/GenBank/DDBJ databases">
        <authorList>
            <person name="Brejova B."/>
        </authorList>
    </citation>
    <scope>NUCLEOTIDE SEQUENCE [LARGE SCALE GENOMIC DNA]</scope>
</reference>
<dbReference type="Proteomes" id="UP000398389">
    <property type="component" value="Unassembled WGS sequence"/>
</dbReference>
<dbReference type="EMBL" id="CABVLU010000001">
    <property type="protein sequence ID" value="VVT45852.1"/>
    <property type="molecule type" value="Genomic_DNA"/>
</dbReference>
<evidence type="ECO:0000256" key="14">
    <source>
        <dbReference type="SAM" id="Phobius"/>
    </source>
</evidence>
<dbReference type="PANTHER" id="PTHR15735">
    <property type="entry name" value="FCH AND DOUBLE SH3 DOMAINS PROTEIN"/>
    <property type="match status" value="1"/>
</dbReference>
<protein>
    <recommendedName>
        <fullName evidence="4">High osmolarity signaling protein SHO1</fullName>
    </recommendedName>
    <alternativeName>
        <fullName evidence="3">High osmolarity signaling protein sho1</fullName>
    </alternativeName>
    <alternativeName>
        <fullName evidence="11 12">Osmosensor SHO1</fullName>
    </alternativeName>
</protein>
<evidence type="ECO:0000313" key="17">
    <source>
        <dbReference type="Proteomes" id="UP000398389"/>
    </source>
</evidence>
<dbReference type="PANTHER" id="PTHR15735:SF20">
    <property type="entry name" value="HIGH OSMOLARITY SIGNALING PROTEIN SHO1"/>
    <property type="match status" value="1"/>
</dbReference>
<dbReference type="CDD" id="cd11855">
    <property type="entry name" value="SH3_Sho1p"/>
    <property type="match status" value="1"/>
</dbReference>
<dbReference type="OrthoDB" id="5983572at2759"/>
<proteinExistence type="inferred from homology"/>
<dbReference type="PROSITE" id="PS50002">
    <property type="entry name" value="SH3"/>
    <property type="match status" value="1"/>
</dbReference>
<keyword evidence="9" id="KW-0346">Stress response</keyword>
<dbReference type="GO" id="GO:0005886">
    <property type="term" value="C:plasma membrane"/>
    <property type="evidence" value="ECO:0007669"/>
    <property type="project" value="UniProtKB-SubCell"/>
</dbReference>
<comment type="subcellular location">
    <subcellularLocation>
        <location evidence="1">Cell membrane</location>
        <topology evidence="1">Multi-pass membrane protein</topology>
    </subcellularLocation>
</comment>
<evidence type="ECO:0000256" key="12">
    <source>
        <dbReference type="ARBA" id="ARBA00030785"/>
    </source>
</evidence>
<sequence length="468" mass="50337">MSSAYSATASATPKAVANGAGSYPSGSGVHSSSAAAAAARHQHHLHFHRMRHRFSLTNILGDPFALSTISIGSIGWVVALCGSITVSTATSKFPVFTWWGVASQFLVIIAVFWVCATNNVHPYRLALLASLATTTVYTTNSTNNFVYNSTPSSAAASAGFILLSIINILWMIYFGTTEEAPLHRFVDSYSVNKPNTPYDSYYHNPMDMGYTNLNNNRLVSGLSRQQTNPFSHSAAAAQSSAMATGINAGINAYGQQQQRGAYSDNTNSYNKYYTQGQQNSIGAGSYGMDVLSQPAYHQQQPSFMAAPLGAFENSSQIHHKPSTASGLDQGGYGANNTLTLGGSTGGYRESQASSDGEVSLPTEYPYRVRANYSYVATDENELSFKKDEILEVNEIRGKWWQARRENGEIGICPSNYVRLLNYGWGAAAIAAGLVGPDGMAHYASAQQQSGYDSMTTTTSTTTGYHQNL</sequence>
<evidence type="ECO:0000256" key="13">
    <source>
        <dbReference type="PROSITE-ProRule" id="PRU00192"/>
    </source>
</evidence>
<evidence type="ECO:0000256" key="7">
    <source>
        <dbReference type="ARBA" id="ARBA00022692"/>
    </source>
</evidence>
<feature type="transmembrane region" description="Helical" evidence="14">
    <location>
        <begin position="123"/>
        <end position="140"/>
    </location>
</feature>
<keyword evidence="10 14" id="KW-0472">Membrane</keyword>
<dbReference type="Gene3D" id="2.30.30.40">
    <property type="entry name" value="SH3 Domains"/>
    <property type="match status" value="1"/>
</dbReference>
<evidence type="ECO:0000313" key="16">
    <source>
        <dbReference type="EMBL" id="VVT45852.1"/>
    </source>
</evidence>
<organism evidence="16 17">
    <name type="scientific">Magnusiomyces paraingens</name>
    <dbReference type="NCBI Taxonomy" id="2606893"/>
    <lineage>
        <taxon>Eukaryota</taxon>
        <taxon>Fungi</taxon>
        <taxon>Dikarya</taxon>
        <taxon>Ascomycota</taxon>
        <taxon>Saccharomycotina</taxon>
        <taxon>Dipodascomycetes</taxon>
        <taxon>Dipodascales</taxon>
        <taxon>Dipodascaceae</taxon>
        <taxon>Magnusiomyces</taxon>
    </lineage>
</organism>
<dbReference type="SUPFAM" id="SSF50044">
    <property type="entry name" value="SH3-domain"/>
    <property type="match status" value="1"/>
</dbReference>
<keyword evidence="8 14" id="KW-1133">Transmembrane helix</keyword>
<dbReference type="InterPro" id="IPR036028">
    <property type="entry name" value="SH3-like_dom_sf"/>
</dbReference>
<evidence type="ECO:0000256" key="10">
    <source>
        <dbReference type="ARBA" id="ARBA00023136"/>
    </source>
</evidence>
<feature type="transmembrane region" description="Helical" evidence="14">
    <location>
        <begin position="98"/>
        <end position="116"/>
    </location>
</feature>
<feature type="transmembrane region" description="Helical" evidence="14">
    <location>
        <begin position="152"/>
        <end position="174"/>
    </location>
</feature>
<dbReference type="InterPro" id="IPR001452">
    <property type="entry name" value="SH3_domain"/>
</dbReference>
<evidence type="ECO:0000256" key="9">
    <source>
        <dbReference type="ARBA" id="ARBA00023016"/>
    </source>
</evidence>
<keyword evidence="7 14" id="KW-0812">Transmembrane</keyword>
<feature type="transmembrane region" description="Helical" evidence="14">
    <location>
        <begin position="59"/>
        <end position="86"/>
    </location>
</feature>
<evidence type="ECO:0000256" key="3">
    <source>
        <dbReference type="ARBA" id="ARBA00016255"/>
    </source>
</evidence>
<dbReference type="GO" id="GO:0030833">
    <property type="term" value="P:regulation of actin filament polymerization"/>
    <property type="evidence" value="ECO:0007669"/>
    <property type="project" value="TreeGrafter"/>
</dbReference>
<accession>A0A5E8B4U3</accession>